<dbReference type="InterPro" id="IPR036890">
    <property type="entry name" value="HATPase_C_sf"/>
</dbReference>
<dbReference type="CDD" id="cd00082">
    <property type="entry name" value="HisKA"/>
    <property type="match status" value="1"/>
</dbReference>
<dbReference type="SUPFAM" id="SSF55874">
    <property type="entry name" value="ATPase domain of HSP90 chaperone/DNA topoisomerase II/histidine kinase"/>
    <property type="match status" value="1"/>
</dbReference>
<feature type="transmembrane region" description="Helical" evidence="4">
    <location>
        <begin position="158"/>
        <end position="176"/>
    </location>
</feature>
<protein>
    <recommendedName>
        <fullName evidence="2">histidine kinase</fullName>
        <ecNumber evidence="2">2.7.13.3</ecNumber>
    </recommendedName>
</protein>
<organism evidence="6 7">
    <name type="scientific">Allochromatium warmingii</name>
    <name type="common">Chromatium warmingii</name>
    <dbReference type="NCBI Taxonomy" id="61595"/>
    <lineage>
        <taxon>Bacteria</taxon>
        <taxon>Pseudomonadati</taxon>
        <taxon>Pseudomonadota</taxon>
        <taxon>Gammaproteobacteria</taxon>
        <taxon>Chromatiales</taxon>
        <taxon>Chromatiaceae</taxon>
        <taxon>Allochromatium</taxon>
    </lineage>
</organism>
<evidence type="ECO:0000256" key="4">
    <source>
        <dbReference type="SAM" id="Phobius"/>
    </source>
</evidence>
<dbReference type="Pfam" id="PF02518">
    <property type="entry name" value="HATPase_c"/>
    <property type="match status" value="1"/>
</dbReference>
<keyword evidence="6" id="KW-0418">Kinase</keyword>
<evidence type="ECO:0000256" key="2">
    <source>
        <dbReference type="ARBA" id="ARBA00012438"/>
    </source>
</evidence>
<dbReference type="InterPro" id="IPR005467">
    <property type="entry name" value="His_kinase_dom"/>
</dbReference>
<dbReference type="PRINTS" id="PR00344">
    <property type="entry name" value="BCTRLSENSOR"/>
</dbReference>
<proteinExistence type="predicted"/>
<feature type="transmembrane region" description="Helical" evidence="4">
    <location>
        <begin position="19"/>
        <end position="39"/>
    </location>
</feature>
<name>A0A1H3EHF1_ALLWA</name>
<dbReference type="InterPro" id="IPR000014">
    <property type="entry name" value="PAS"/>
</dbReference>
<keyword evidence="6" id="KW-0808">Transferase</keyword>
<keyword evidence="4" id="KW-0812">Transmembrane</keyword>
<dbReference type="Pfam" id="PF25323">
    <property type="entry name" value="6TM_PilS"/>
    <property type="match status" value="1"/>
</dbReference>
<evidence type="ECO:0000313" key="7">
    <source>
        <dbReference type="Proteomes" id="UP000198672"/>
    </source>
</evidence>
<keyword evidence="7" id="KW-1185">Reference proteome</keyword>
<feature type="transmembrane region" description="Helical" evidence="4">
    <location>
        <begin position="102"/>
        <end position="121"/>
    </location>
</feature>
<dbReference type="AlphaFoldDB" id="A0A1H3EHF1"/>
<dbReference type="Gene3D" id="3.30.565.10">
    <property type="entry name" value="Histidine kinase-like ATPase, C-terminal domain"/>
    <property type="match status" value="1"/>
</dbReference>
<dbReference type="Pfam" id="PF13188">
    <property type="entry name" value="PAS_8"/>
    <property type="match status" value="1"/>
</dbReference>
<accession>A0A1H3EHF1</accession>
<dbReference type="SUPFAM" id="SSF47384">
    <property type="entry name" value="Homodimeric domain of signal transducing histidine kinase"/>
    <property type="match status" value="1"/>
</dbReference>
<dbReference type="InterPro" id="IPR036097">
    <property type="entry name" value="HisK_dim/P_sf"/>
</dbReference>
<dbReference type="InterPro" id="IPR004358">
    <property type="entry name" value="Sig_transdc_His_kin-like_C"/>
</dbReference>
<dbReference type="STRING" id="61595.SAMN05421644_1132"/>
<evidence type="ECO:0000313" key="6">
    <source>
        <dbReference type="EMBL" id="SDX77638.1"/>
    </source>
</evidence>
<gene>
    <name evidence="6" type="ORF">SAMN05421644_1132</name>
</gene>
<sequence length="527" mass="57520">MTITPATELTYPSWSALRWLFLFRLLMVIGLVLAFSPTVTDPALARSNTPLAWNVLVIYALLVLLSGLSLSLRRPSRLSQVQLAIFLDILAYTALMHTAGGVTSGLGMLLAVAVAAGALMLEGRLSLLFAALASLAVISEQLYSALLSSSRSISFTQAGLLGLLFFTVALLAHVLYRRVRFAEALAARRQVDLDDLSQLNEFIIQNMGTGILVADSSRRLRLINAAALQLLGMRSAKPGAAITELARELGHWLDAELHATNPRDGRVLIGQREVRVTLKRLGQAGATGVVIYLRDGREADYEAQQIKLASLGTLTASIAHNIRNPLSAISHASQLLGEAPAVSAEDQHLLAIIQRNSARIEETVRSVLQLSRSNQIEPQRLDLTAWALAFAEEFREQHGLDITQLQVISAAHLLEIETDPRHLHQIVANLCENALIHGHPPDRTACIRLRLGRRRRTPSGIYLEVQDNGSGIDPQIIGDIFNPFFTTQTQGTGLGLYIARELAESNGLRLVYTTARPQGSRFVLTFG</sequence>
<dbReference type="EC" id="2.7.13.3" evidence="2"/>
<dbReference type="PROSITE" id="PS50109">
    <property type="entry name" value="HIS_KIN"/>
    <property type="match status" value="1"/>
</dbReference>
<dbReference type="PANTHER" id="PTHR43065">
    <property type="entry name" value="SENSOR HISTIDINE KINASE"/>
    <property type="match status" value="1"/>
</dbReference>
<dbReference type="InterPro" id="IPR003661">
    <property type="entry name" value="HisK_dim/P_dom"/>
</dbReference>
<keyword evidence="3" id="KW-0597">Phosphoprotein</keyword>
<dbReference type="GO" id="GO:0000155">
    <property type="term" value="F:phosphorelay sensor kinase activity"/>
    <property type="evidence" value="ECO:0007669"/>
    <property type="project" value="InterPro"/>
</dbReference>
<dbReference type="PANTHER" id="PTHR43065:SF52">
    <property type="entry name" value="SENSOR PROTEIN KINASE PILS"/>
    <property type="match status" value="1"/>
</dbReference>
<dbReference type="SMART" id="SM00387">
    <property type="entry name" value="HATPase_c"/>
    <property type="match status" value="1"/>
</dbReference>
<dbReference type="Proteomes" id="UP000198672">
    <property type="component" value="Unassembled WGS sequence"/>
</dbReference>
<reference evidence="7" key="1">
    <citation type="submission" date="2016-10" db="EMBL/GenBank/DDBJ databases">
        <authorList>
            <person name="Varghese N."/>
            <person name="Submissions S."/>
        </authorList>
    </citation>
    <scope>NUCLEOTIDE SEQUENCE [LARGE SCALE GENOMIC DNA]</scope>
    <source>
        <strain evidence="7">DSM 173</strain>
    </source>
</reference>
<dbReference type="SMART" id="SM00388">
    <property type="entry name" value="HisKA"/>
    <property type="match status" value="1"/>
</dbReference>
<dbReference type="EMBL" id="FNOW01000013">
    <property type="protein sequence ID" value="SDX77638.1"/>
    <property type="molecule type" value="Genomic_DNA"/>
</dbReference>
<feature type="domain" description="Histidine kinase" evidence="5">
    <location>
        <begin position="317"/>
        <end position="527"/>
    </location>
</feature>
<dbReference type="OrthoDB" id="9815750at2"/>
<keyword evidence="4" id="KW-0472">Membrane</keyword>
<dbReference type="Gene3D" id="1.10.287.130">
    <property type="match status" value="1"/>
</dbReference>
<evidence type="ECO:0000259" key="5">
    <source>
        <dbReference type="PROSITE" id="PS50109"/>
    </source>
</evidence>
<dbReference type="RefSeq" id="WP_091332932.1">
    <property type="nucleotide sequence ID" value="NZ_FNOW01000013.1"/>
</dbReference>
<evidence type="ECO:0000256" key="3">
    <source>
        <dbReference type="ARBA" id="ARBA00022553"/>
    </source>
</evidence>
<comment type="catalytic activity">
    <reaction evidence="1">
        <text>ATP + protein L-histidine = ADP + protein N-phospho-L-histidine.</text>
        <dbReference type="EC" id="2.7.13.3"/>
    </reaction>
</comment>
<dbReference type="Pfam" id="PF00512">
    <property type="entry name" value="HisKA"/>
    <property type="match status" value="1"/>
</dbReference>
<feature type="transmembrane region" description="Helical" evidence="4">
    <location>
        <begin position="127"/>
        <end position="146"/>
    </location>
</feature>
<keyword evidence="4" id="KW-1133">Transmembrane helix</keyword>
<feature type="transmembrane region" description="Helical" evidence="4">
    <location>
        <begin position="51"/>
        <end position="72"/>
    </location>
</feature>
<dbReference type="InterPro" id="IPR003594">
    <property type="entry name" value="HATPase_dom"/>
</dbReference>
<evidence type="ECO:0000256" key="1">
    <source>
        <dbReference type="ARBA" id="ARBA00000085"/>
    </source>
</evidence>
<dbReference type="Gene3D" id="3.30.450.20">
    <property type="entry name" value="PAS domain"/>
    <property type="match status" value="1"/>
</dbReference>